<reference evidence="6" key="2">
    <citation type="journal article" name="BMC Genomics">
        <title>New genome assemblies reveal patterns of domestication and adaptation across Brettanomyces (Dekkera) species.</title>
        <authorList>
            <person name="Roach M.J."/>
            <person name="Borneman A.R."/>
        </authorList>
    </citation>
    <scope>NUCLEOTIDE SEQUENCE</scope>
    <source>
        <strain evidence="6">UCD 2041</strain>
    </source>
</reference>
<gene>
    <name evidence="6" type="primary">IMA1_1</name>
    <name evidence="6" type="ORF">BRETT_001609</name>
</gene>
<dbReference type="InterPro" id="IPR017853">
    <property type="entry name" value="GH"/>
</dbReference>
<sequence>MSTKTVEEHPETKPQWWKEATFYQIYPASFKDSNNDGWGDINGIRSKLDYLKDLGITAIWISPFYDSPQKDMGYDIANYEKVWPKYGKNEDIFNLIKEAHNKGMKILVDLVVNHCSDQHAWFKESRSSKTNSKRNWFYWRKPKGYTANGTPIPPNNWRSYFGGSAWKYDSKTKEFYLHLFAEGQPDLNWENINCRAAIFDSAVGFWLRHGVDGFRIDVAFLYSKTMTMPDAPLSNPKDDYQPSDPYTANGARIHEFHKLMHHYMLSQIDDGRTIMTVGEIGSAGMDARLSYTSEKSQELSEIFTFKHTDVGTSQSFIYDLLPFTLKDWKLAVADSFRWINGTDSWATVYFENHDRARSVSRFGDDSTITSRVASAKLLCSLLISLTGTMYIYQGQELGSINFKGWPVEDYEDVEVRNNYKILCKKFGKDSSEVLKFKNALSVISRDHARTPIPWSSKGLTGGFSDSAKPWFKMNEVYKEGINVEDELDDPNSVLNFWKRAIRFRKENKDILVYGYNFDFYDLDNPDYFAFTKQYANKRFFGIFSFSGKDVKFKFPDDRKYTIFFGTHKNTDGAADILKPWEGRLYFVSASK</sequence>
<dbReference type="Gene3D" id="3.90.400.10">
    <property type="entry name" value="Oligo-1,6-glucosidase, Domain 2"/>
    <property type="match status" value="1"/>
</dbReference>
<dbReference type="Gene3D" id="3.20.20.80">
    <property type="entry name" value="Glycosidases"/>
    <property type="match status" value="1"/>
</dbReference>
<dbReference type="FunFam" id="3.20.20.80:FF:000087">
    <property type="entry name" value="Oligo-1,6-glucosidase IMA1"/>
    <property type="match status" value="1"/>
</dbReference>
<evidence type="ECO:0000313" key="6">
    <source>
        <dbReference type="EMBL" id="QOU18546.1"/>
    </source>
</evidence>
<keyword evidence="3" id="KW-0326">Glycosidase</keyword>
<proteinExistence type="inferred from homology"/>
<reference evidence="6" key="1">
    <citation type="submission" date="2020-10" db="EMBL/GenBank/DDBJ databases">
        <authorList>
            <person name="Palmer J.M."/>
        </authorList>
    </citation>
    <scope>NUCLEOTIDE SEQUENCE</scope>
    <source>
        <strain evidence="6">UCD 2041</strain>
    </source>
</reference>
<dbReference type="PANTHER" id="PTHR10357:SF179">
    <property type="entry name" value="NEUTRAL AND BASIC AMINO ACID TRANSPORT PROTEIN RBAT"/>
    <property type="match status" value="1"/>
</dbReference>
<evidence type="ECO:0000256" key="3">
    <source>
        <dbReference type="ARBA" id="ARBA00023295"/>
    </source>
</evidence>
<dbReference type="GO" id="GO:0004556">
    <property type="term" value="F:alpha-amylase activity"/>
    <property type="evidence" value="ECO:0007669"/>
    <property type="project" value="TreeGrafter"/>
</dbReference>
<evidence type="ECO:0000259" key="5">
    <source>
        <dbReference type="SMART" id="SM00642"/>
    </source>
</evidence>
<evidence type="ECO:0000256" key="2">
    <source>
        <dbReference type="ARBA" id="ARBA00022801"/>
    </source>
</evidence>
<dbReference type="Gene3D" id="2.60.40.1180">
    <property type="entry name" value="Golgi alpha-mannosidase II"/>
    <property type="match status" value="1"/>
</dbReference>
<dbReference type="SMART" id="SM00642">
    <property type="entry name" value="Aamy"/>
    <property type="match status" value="1"/>
</dbReference>
<dbReference type="GeneID" id="64573533"/>
<dbReference type="CDD" id="cd11333">
    <property type="entry name" value="AmyAc_SI_OligoGlu_DGase"/>
    <property type="match status" value="1"/>
</dbReference>
<dbReference type="GO" id="GO:0033934">
    <property type="term" value="F:glucan 1,4-alpha-maltotriohydrolase activity"/>
    <property type="evidence" value="ECO:0007669"/>
    <property type="project" value="TreeGrafter"/>
</dbReference>
<dbReference type="GO" id="GO:0000025">
    <property type="term" value="P:maltose catabolic process"/>
    <property type="evidence" value="ECO:0007669"/>
    <property type="project" value="TreeGrafter"/>
</dbReference>
<protein>
    <submittedName>
        <fullName evidence="6">Integral inner nuclear membrane protein ima1</fullName>
    </submittedName>
</protein>
<dbReference type="GO" id="GO:0004575">
    <property type="term" value="F:sucrose alpha-glucosidase activity"/>
    <property type="evidence" value="ECO:0007669"/>
    <property type="project" value="TreeGrafter"/>
</dbReference>
<evidence type="ECO:0000313" key="7">
    <source>
        <dbReference type="Proteomes" id="UP000663131"/>
    </source>
</evidence>
<dbReference type="SUPFAM" id="SSF51011">
    <property type="entry name" value="Glycosyl hydrolase domain"/>
    <property type="match status" value="1"/>
</dbReference>
<keyword evidence="4" id="KW-0462">Maltose metabolism</keyword>
<dbReference type="InterPro" id="IPR013780">
    <property type="entry name" value="Glyco_hydro_b"/>
</dbReference>
<dbReference type="Proteomes" id="UP000663131">
    <property type="component" value="Chromosome 4"/>
</dbReference>
<name>A0A871R0T4_DEKBR</name>
<dbReference type="InterPro" id="IPR045857">
    <property type="entry name" value="O16G_dom_2"/>
</dbReference>
<dbReference type="KEGG" id="bbrx:BRETT_001609"/>
<dbReference type="InterPro" id="IPR006047">
    <property type="entry name" value="GH13_cat_dom"/>
</dbReference>
<dbReference type="GO" id="GO:0004574">
    <property type="term" value="F:oligo-1,6-glucosidase activity"/>
    <property type="evidence" value="ECO:0007669"/>
    <property type="project" value="TreeGrafter"/>
</dbReference>
<evidence type="ECO:0000256" key="4">
    <source>
        <dbReference type="ARBA" id="ARBA00026248"/>
    </source>
</evidence>
<feature type="domain" description="Glycosyl hydrolase family 13 catalytic" evidence="5">
    <location>
        <begin position="24"/>
        <end position="449"/>
    </location>
</feature>
<dbReference type="FunFam" id="3.20.20.80:FF:000064">
    <property type="entry name" value="Oligo-1,6-glucosidase"/>
    <property type="match status" value="1"/>
</dbReference>
<dbReference type="AlphaFoldDB" id="A0A871R0T4"/>
<dbReference type="PANTHER" id="PTHR10357">
    <property type="entry name" value="ALPHA-AMYLASE FAMILY MEMBER"/>
    <property type="match status" value="1"/>
</dbReference>
<accession>A0A871R0T4</accession>
<dbReference type="Pfam" id="PF00128">
    <property type="entry name" value="Alpha-amylase"/>
    <property type="match status" value="1"/>
</dbReference>
<dbReference type="GO" id="GO:0005987">
    <property type="term" value="P:sucrose catabolic process"/>
    <property type="evidence" value="ECO:0007669"/>
    <property type="project" value="TreeGrafter"/>
</dbReference>
<comment type="similarity">
    <text evidence="1">Belongs to the glycosyl hydrolase 13 family.</text>
</comment>
<dbReference type="SUPFAM" id="SSF51445">
    <property type="entry name" value="(Trans)glycosidases"/>
    <property type="match status" value="1"/>
</dbReference>
<dbReference type="FunFam" id="3.90.400.10:FF:000004">
    <property type="entry name" value="Oligo-1,6-glucosidase"/>
    <property type="match status" value="1"/>
</dbReference>
<dbReference type="EMBL" id="CP063132">
    <property type="protein sequence ID" value="QOU18546.1"/>
    <property type="molecule type" value="Genomic_DNA"/>
</dbReference>
<dbReference type="RefSeq" id="XP_041135039.1">
    <property type="nucleotide sequence ID" value="XM_041280156.1"/>
</dbReference>
<evidence type="ECO:0000256" key="1">
    <source>
        <dbReference type="ARBA" id="ARBA00008061"/>
    </source>
</evidence>
<keyword evidence="2" id="KW-0378">Hydrolase</keyword>
<dbReference type="OrthoDB" id="1740265at2759"/>
<organism evidence="6 7">
    <name type="scientific">Dekkera bruxellensis</name>
    <name type="common">Brettanomyces custersii</name>
    <dbReference type="NCBI Taxonomy" id="5007"/>
    <lineage>
        <taxon>Eukaryota</taxon>
        <taxon>Fungi</taxon>
        <taxon>Dikarya</taxon>
        <taxon>Ascomycota</taxon>
        <taxon>Saccharomycotina</taxon>
        <taxon>Pichiomycetes</taxon>
        <taxon>Pichiales</taxon>
        <taxon>Pichiaceae</taxon>
        <taxon>Brettanomyces</taxon>
    </lineage>
</organism>